<accession>A0AAD1XY11</accession>
<reference evidence="1" key="1">
    <citation type="submission" date="2023-07" db="EMBL/GenBank/DDBJ databases">
        <authorList>
            <consortium name="AG Swart"/>
            <person name="Singh M."/>
            <person name="Singh A."/>
            <person name="Seah K."/>
            <person name="Emmerich C."/>
        </authorList>
    </citation>
    <scope>NUCLEOTIDE SEQUENCE</scope>
    <source>
        <strain evidence="1">DP1</strain>
    </source>
</reference>
<protein>
    <submittedName>
        <fullName evidence="1">Uncharacterized protein</fullName>
    </submittedName>
</protein>
<comment type="caution">
    <text evidence="1">The sequence shown here is derived from an EMBL/GenBank/DDBJ whole genome shotgun (WGS) entry which is preliminary data.</text>
</comment>
<gene>
    <name evidence="1" type="ORF">ECRASSUSDP1_LOCUS22597</name>
</gene>
<dbReference type="EMBL" id="CAMPGE010023183">
    <property type="protein sequence ID" value="CAI2381150.1"/>
    <property type="molecule type" value="Genomic_DNA"/>
</dbReference>
<organism evidence="1 2">
    <name type="scientific">Euplotes crassus</name>
    <dbReference type="NCBI Taxonomy" id="5936"/>
    <lineage>
        <taxon>Eukaryota</taxon>
        <taxon>Sar</taxon>
        <taxon>Alveolata</taxon>
        <taxon>Ciliophora</taxon>
        <taxon>Intramacronucleata</taxon>
        <taxon>Spirotrichea</taxon>
        <taxon>Hypotrichia</taxon>
        <taxon>Euplotida</taxon>
        <taxon>Euplotidae</taxon>
        <taxon>Moneuplotes</taxon>
    </lineage>
</organism>
<name>A0AAD1XY11_EUPCR</name>
<dbReference type="AlphaFoldDB" id="A0AAD1XY11"/>
<dbReference type="Proteomes" id="UP001295684">
    <property type="component" value="Unassembled WGS sequence"/>
</dbReference>
<sequence length="56" mass="6424">MASFYCLSCLKSRYRDYSSRSLCNQQDNPNQHLPCLAQNQRGHGSLCLIWSMLLDG</sequence>
<evidence type="ECO:0000313" key="2">
    <source>
        <dbReference type="Proteomes" id="UP001295684"/>
    </source>
</evidence>
<proteinExistence type="predicted"/>
<evidence type="ECO:0000313" key="1">
    <source>
        <dbReference type="EMBL" id="CAI2381150.1"/>
    </source>
</evidence>
<keyword evidence="2" id="KW-1185">Reference proteome</keyword>